<feature type="transmembrane region" description="Helical" evidence="1">
    <location>
        <begin position="325"/>
        <end position="342"/>
    </location>
</feature>
<keyword evidence="1" id="KW-1133">Transmembrane helix</keyword>
<feature type="transmembrane region" description="Helical" evidence="1">
    <location>
        <begin position="144"/>
        <end position="162"/>
    </location>
</feature>
<name>A0A1F5YEW1_9BACT</name>
<dbReference type="AlphaFoldDB" id="A0A1F5YEW1"/>
<dbReference type="Proteomes" id="UP000177396">
    <property type="component" value="Unassembled WGS sequence"/>
</dbReference>
<dbReference type="EMBL" id="MFJB01000090">
    <property type="protein sequence ID" value="OGF98689.1"/>
    <property type="molecule type" value="Genomic_DNA"/>
</dbReference>
<feature type="transmembrane region" description="Helical" evidence="1">
    <location>
        <begin position="207"/>
        <end position="226"/>
    </location>
</feature>
<feature type="transmembrane region" description="Helical" evidence="1">
    <location>
        <begin position="101"/>
        <end position="120"/>
    </location>
</feature>
<evidence type="ECO:0000313" key="3">
    <source>
        <dbReference type="Proteomes" id="UP000177396"/>
    </source>
</evidence>
<keyword evidence="1" id="KW-0812">Transmembrane</keyword>
<protein>
    <recommendedName>
        <fullName evidence="4">Glycosyltransferase RgtA/B/C/D-like domain-containing protein</fullName>
    </recommendedName>
</protein>
<accession>A0A1F5YEW1</accession>
<evidence type="ECO:0000256" key="1">
    <source>
        <dbReference type="SAM" id="Phobius"/>
    </source>
</evidence>
<reference evidence="2 3" key="1">
    <citation type="journal article" date="2016" name="Nat. Commun.">
        <title>Thousands of microbial genomes shed light on interconnected biogeochemical processes in an aquifer system.</title>
        <authorList>
            <person name="Anantharaman K."/>
            <person name="Brown C.T."/>
            <person name="Hug L.A."/>
            <person name="Sharon I."/>
            <person name="Castelle C.J."/>
            <person name="Probst A.J."/>
            <person name="Thomas B.C."/>
            <person name="Singh A."/>
            <person name="Wilkins M.J."/>
            <person name="Karaoz U."/>
            <person name="Brodie E.L."/>
            <person name="Williams K.H."/>
            <person name="Hubbard S.S."/>
            <person name="Banfield J.F."/>
        </authorList>
    </citation>
    <scope>NUCLEOTIDE SEQUENCE [LARGE SCALE GENOMIC DNA]</scope>
</reference>
<evidence type="ECO:0000313" key="2">
    <source>
        <dbReference type="EMBL" id="OGF98689.1"/>
    </source>
</evidence>
<keyword evidence="1" id="KW-0472">Membrane</keyword>
<evidence type="ECO:0008006" key="4">
    <source>
        <dbReference type="Google" id="ProtNLM"/>
    </source>
</evidence>
<feature type="transmembrane region" description="Helical" evidence="1">
    <location>
        <begin position="265"/>
        <end position="285"/>
    </location>
</feature>
<sequence length="360" mass="41811">MEPRKENQNIKSKNLIISKIMIKAKKLYFYLLLTILLHGCLFFYKYYQTANIQQDNYVGYAKAFKTESFISNISEDDSRLFPGLPLLIYIFNFLTGSENTAGLFLSFLSLLTIFLFSVHFTKNTFYAFWITVFPPIIFEQTSKISTEAITIALFIISYYLIINKKYRFSALLLGFASIVRLISISMFIGLLILLFRRKKYILLVQSSVFYMLFPLFMLVFNFFHWGGGGIFRQITMNQIVGRGTLTPVQLINDILRTISWKQPQILISGMVNIILFFSVFYSCIRYKNDFLNSGDQLLVKVWAILSLILVFSIGPTPFLEEASRYLIVITTPLLLFMFQRLLKHKRLLIGSLILSIFAFI</sequence>
<proteinExistence type="predicted"/>
<feature type="transmembrane region" description="Helical" evidence="1">
    <location>
        <begin position="297"/>
        <end position="319"/>
    </location>
</feature>
<feature type="transmembrane region" description="Helical" evidence="1">
    <location>
        <begin position="168"/>
        <end position="195"/>
    </location>
</feature>
<organism evidence="2 3">
    <name type="scientific">Candidatus Gottesmanbacteria bacterium RBG_16_38_7b</name>
    <dbReference type="NCBI Taxonomy" id="1798372"/>
    <lineage>
        <taxon>Bacteria</taxon>
        <taxon>Candidatus Gottesmaniibacteriota</taxon>
    </lineage>
</organism>
<feature type="transmembrane region" description="Helical" evidence="1">
    <location>
        <begin position="27"/>
        <end position="47"/>
    </location>
</feature>
<comment type="caution">
    <text evidence="2">The sequence shown here is derived from an EMBL/GenBank/DDBJ whole genome shotgun (WGS) entry which is preliminary data.</text>
</comment>
<gene>
    <name evidence="2" type="ORF">A2153_01375</name>
</gene>